<sequence length="161" mass="18295">MRYGGEYYLLCELARSHLFLFLFLCMGLLLVIGCPTFQAKWAPTEPKKQCESFLQFQHVHSFRHPPRRATVRQTVMIKRAPASRQPSLGSPFHSGALPFPLLADAELDLRSRRLRVASRALVLLRQVWLRSCVGKRHARSALSCAGECRWYGANGNGYCDC</sequence>
<reference evidence="2" key="1">
    <citation type="journal article" date="2021" name="Nat. Commun.">
        <title>Genetic determinants of endophytism in the Arabidopsis root mycobiome.</title>
        <authorList>
            <person name="Mesny F."/>
            <person name="Miyauchi S."/>
            <person name="Thiergart T."/>
            <person name="Pickel B."/>
            <person name="Atanasova L."/>
            <person name="Karlsson M."/>
            <person name="Huettel B."/>
            <person name="Barry K.W."/>
            <person name="Haridas S."/>
            <person name="Chen C."/>
            <person name="Bauer D."/>
            <person name="Andreopoulos W."/>
            <person name="Pangilinan J."/>
            <person name="LaButti K."/>
            <person name="Riley R."/>
            <person name="Lipzen A."/>
            <person name="Clum A."/>
            <person name="Drula E."/>
            <person name="Henrissat B."/>
            <person name="Kohler A."/>
            <person name="Grigoriev I.V."/>
            <person name="Martin F.M."/>
            <person name="Hacquard S."/>
        </authorList>
    </citation>
    <scope>NUCLEOTIDE SEQUENCE</scope>
    <source>
        <strain evidence="2">MPI-SDFR-AT-0117</strain>
    </source>
</reference>
<keyword evidence="1" id="KW-1133">Transmembrane helix</keyword>
<keyword evidence="1" id="KW-0812">Transmembrane</keyword>
<dbReference type="Proteomes" id="UP000770015">
    <property type="component" value="Unassembled WGS sequence"/>
</dbReference>
<dbReference type="EMBL" id="JAGSXJ010000008">
    <property type="protein sequence ID" value="KAH6688899.1"/>
    <property type="molecule type" value="Genomic_DNA"/>
</dbReference>
<evidence type="ECO:0000313" key="2">
    <source>
        <dbReference type="EMBL" id="KAH6688899.1"/>
    </source>
</evidence>
<protein>
    <submittedName>
        <fullName evidence="2">Uncharacterized protein</fullName>
    </submittedName>
</protein>
<evidence type="ECO:0000313" key="3">
    <source>
        <dbReference type="Proteomes" id="UP000770015"/>
    </source>
</evidence>
<proteinExistence type="predicted"/>
<accession>A0A9P9ACW7</accession>
<keyword evidence="1" id="KW-0472">Membrane</keyword>
<comment type="caution">
    <text evidence="2">The sequence shown here is derived from an EMBL/GenBank/DDBJ whole genome shotgun (WGS) entry which is preliminary data.</text>
</comment>
<keyword evidence="3" id="KW-1185">Reference proteome</keyword>
<gene>
    <name evidence="2" type="ORF">F5X68DRAFT_75590</name>
</gene>
<name>A0A9P9ACW7_9PEZI</name>
<organism evidence="2 3">
    <name type="scientific">Plectosphaerella plurivora</name>
    <dbReference type="NCBI Taxonomy" id="936078"/>
    <lineage>
        <taxon>Eukaryota</taxon>
        <taxon>Fungi</taxon>
        <taxon>Dikarya</taxon>
        <taxon>Ascomycota</taxon>
        <taxon>Pezizomycotina</taxon>
        <taxon>Sordariomycetes</taxon>
        <taxon>Hypocreomycetidae</taxon>
        <taxon>Glomerellales</taxon>
        <taxon>Plectosphaerellaceae</taxon>
        <taxon>Plectosphaerella</taxon>
    </lineage>
</organism>
<evidence type="ECO:0000256" key="1">
    <source>
        <dbReference type="SAM" id="Phobius"/>
    </source>
</evidence>
<dbReference type="PROSITE" id="PS51257">
    <property type="entry name" value="PROKAR_LIPOPROTEIN"/>
    <property type="match status" value="1"/>
</dbReference>
<dbReference type="AlphaFoldDB" id="A0A9P9ACW7"/>
<feature type="transmembrane region" description="Helical" evidence="1">
    <location>
        <begin position="18"/>
        <end position="37"/>
    </location>
</feature>